<dbReference type="PROSITE" id="PS50172">
    <property type="entry name" value="BRCT"/>
    <property type="match status" value="1"/>
</dbReference>
<dbReference type="SUPFAM" id="SSF52113">
    <property type="entry name" value="BRCT domain"/>
    <property type="match status" value="1"/>
</dbReference>
<evidence type="ECO:0000256" key="2">
    <source>
        <dbReference type="ARBA" id="ARBA00022517"/>
    </source>
</evidence>
<feature type="non-terminal residue" evidence="7">
    <location>
        <position position="360"/>
    </location>
</feature>
<gene>
    <name evidence="7" type="ORF">X975_00685</name>
</gene>
<keyword evidence="3" id="KW-0698">rRNA processing</keyword>
<evidence type="ECO:0000256" key="5">
    <source>
        <dbReference type="SAM" id="MobiDB-lite"/>
    </source>
</evidence>
<evidence type="ECO:0000313" key="7">
    <source>
        <dbReference type="EMBL" id="KFM72804.1"/>
    </source>
</evidence>
<keyword evidence="2" id="KW-0690">Ribosome biogenesis</keyword>
<dbReference type="SMART" id="SM00292">
    <property type="entry name" value="BRCT"/>
    <property type="match status" value="1"/>
</dbReference>
<dbReference type="Pfam" id="PF06732">
    <property type="entry name" value="Pescadillo_N"/>
    <property type="match status" value="1"/>
</dbReference>
<feature type="region of interest" description="Disordered" evidence="5">
    <location>
        <begin position="91"/>
        <end position="110"/>
    </location>
</feature>
<dbReference type="STRING" id="407821.A0A087U615"/>
<proteinExistence type="predicted"/>
<evidence type="ECO:0000259" key="6">
    <source>
        <dbReference type="PROSITE" id="PS50172"/>
    </source>
</evidence>
<name>A0A087U615_STEMI</name>
<keyword evidence="8" id="KW-1185">Reference proteome</keyword>
<dbReference type="PANTHER" id="PTHR12221:SF6">
    <property type="entry name" value="PESCADILLO HOMOLOG"/>
    <property type="match status" value="1"/>
</dbReference>
<sequence>MGQLITWIVPHALGYAKPTDVDFKIMVTFAQFYSTMLGFINYKLYNSINMIYPPKLAMENIPNKELLEGEDDYTEFVAALNLNLKSSIEGSTEEEIPLDEFPETDDTDEMRDRKANEETIKKLKNLFSGCKVFLNREVPKESLVFIIRCFGGEVSFDKTLFVGATFDESDESITHHIIDRPTLTKQYANRIYVQPQWVYDSVNARMLLPVELYFPGEVLPPHLSPFVEEKEGEYVPPEKKALIDLQNGIIKGIRRPVESSDEELSASDSSDEEKEVSYKETDAEKKRKLENAKTEGQKKMKVTEGIPAKEDPLKLAEKEAAEEKRLAIMMMPKKTKRLYNKIVYGQRRKNREAQKLKEKR</sequence>
<feature type="compositionally biased region" description="Acidic residues" evidence="5">
    <location>
        <begin position="91"/>
        <end position="109"/>
    </location>
</feature>
<organism evidence="7 8">
    <name type="scientific">Stegodyphus mimosarum</name>
    <name type="common">African social velvet spider</name>
    <dbReference type="NCBI Taxonomy" id="407821"/>
    <lineage>
        <taxon>Eukaryota</taxon>
        <taxon>Metazoa</taxon>
        <taxon>Ecdysozoa</taxon>
        <taxon>Arthropoda</taxon>
        <taxon>Chelicerata</taxon>
        <taxon>Arachnida</taxon>
        <taxon>Araneae</taxon>
        <taxon>Araneomorphae</taxon>
        <taxon>Entelegynae</taxon>
        <taxon>Eresoidea</taxon>
        <taxon>Eresidae</taxon>
        <taxon>Stegodyphus</taxon>
    </lineage>
</organism>
<dbReference type="Pfam" id="PF16589">
    <property type="entry name" value="BRCT_2"/>
    <property type="match status" value="1"/>
</dbReference>
<comment type="subcellular location">
    <subcellularLocation>
        <location evidence="1">Nucleus</location>
        <location evidence="1">Nucleolus</location>
    </subcellularLocation>
</comment>
<accession>A0A087U615</accession>
<dbReference type="GO" id="GO:0003723">
    <property type="term" value="F:RNA binding"/>
    <property type="evidence" value="ECO:0007669"/>
    <property type="project" value="TreeGrafter"/>
</dbReference>
<dbReference type="PANTHER" id="PTHR12221">
    <property type="entry name" value="PESCADILLO - RELATED"/>
    <property type="match status" value="1"/>
</dbReference>
<dbReference type="AlphaFoldDB" id="A0A087U615"/>
<evidence type="ECO:0000313" key="8">
    <source>
        <dbReference type="Proteomes" id="UP000054359"/>
    </source>
</evidence>
<feature type="compositionally biased region" description="Basic and acidic residues" evidence="5">
    <location>
        <begin position="275"/>
        <end position="312"/>
    </location>
</feature>
<dbReference type="FunFam" id="3.40.50.10190:FF:000002">
    <property type="entry name" value="Pescadillo homolog"/>
    <property type="match status" value="1"/>
</dbReference>
<feature type="region of interest" description="Disordered" evidence="5">
    <location>
        <begin position="256"/>
        <end position="312"/>
    </location>
</feature>
<feature type="domain" description="BRCT" evidence="6">
    <location>
        <begin position="122"/>
        <end position="215"/>
    </location>
</feature>
<feature type="compositionally biased region" description="Acidic residues" evidence="5">
    <location>
        <begin position="259"/>
        <end position="274"/>
    </location>
</feature>
<dbReference type="InterPro" id="IPR010613">
    <property type="entry name" value="PES"/>
</dbReference>
<dbReference type="Proteomes" id="UP000054359">
    <property type="component" value="Unassembled WGS sequence"/>
</dbReference>
<dbReference type="GO" id="GO:0070545">
    <property type="term" value="C:PeBoW complex"/>
    <property type="evidence" value="ECO:0007669"/>
    <property type="project" value="TreeGrafter"/>
</dbReference>
<evidence type="ECO:0000256" key="1">
    <source>
        <dbReference type="ARBA" id="ARBA00004604"/>
    </source>
</evidence>
<dbReference type="OMA" id="WENCPAT"/>
<dbReference type="OrthoDB" id="10264910at2759"/>
<dbReference type="Gene3D" id="3.40.50.10190">
    <property type="entry name" value="BRCT domain"/>
    <property type="match status" value="1"/>
</dbReference>
<dbReference type="InterPro" id="IPR001357">
    <property type="entry name" value="BRCT_dom"/>
</dbReference>
<keyword evidence="4" id="KW-0539">Nucleus</keyword>
<dbReference type="GO" id="GO:0000463">
    <property type="term" value="P:maturation of LSU-rRNA from tricistronic rRNA transcript (SSU-rRNA, 5.8S rRNA, LSU-rRNA)"/>
    <property type="evidence" value="ECO:0007669"/>
    <property type="project" value="TreeGrafter"/>
</dbReference>
<dbReference type="CDD" id="cd17709">
    <property type="entry name" value="BRCT_pescadillo_like"/>
    <property type="match status" value="1"/>
</dbReference>
<dbReference type="InterPro" id="IPR036420">
    <property type="entry name" value="BRCT_dom_sf"/>
</dbReference>
<reference evidence="7 8" key="1">
    <citation type="submission" date="2013-11" db="EMBL/GenBank/DDBJ databases">
        <title>Genome sequencing of Stegodyphus mimosarum.</title>
        <authorList>
            <person name="Bechsgaard J."/>
        </authorList>
    </citation>
    <scope>NUCLEOTIDE SEQUENCE [LARGE SCALE GENOMIC DNA]</scope>
</reference>
<dbReference type="EMBL" id="KK118364">
    <property type="protein sequence ID" value="KFM72804.1"/>
    <property type="molecule type" value="Genomic_DNA"/>
</dbReference>
<protein>
    <submittedName>
        <fullName evidence="7">Pescadillo-like protein</fullName>
    </submittedName>
</protein>
<evidence type="ECO:0000256" key="3">
    <source>
        <dbReference type="ARBA" id="ARBA00022552"/>
    </source>
</evidence>
<evidence type="ECO:0000256" key="4">
    <source>
        <dbReference type="ARBA" id="ARBA00023242"/>
    </source>
</evidence>